<name>A0A166N034_EXIGL</name>
<evidence type="ECO:0000256" key="1">
    <source>
        <dbReference type="SAM" id="SignalP"/>
    </source>
</evidence>
<gene>
    <name evidence="2" type="ORF">EXIGLDRAFT_737203</name>
</gene>
<dbReference type="AlphaFoldDB" id="A0A166N034"/>
<dbReference type="InParanoid" id="A0A166N034"/>
<organism evidence="2 3">
    <name type="scientific">Exidia glandulosa HHB12029</name>
    <dbReference type="NCBI Taxonomy" id="1314781"/>
    <lineage>
        <taxon>Eukaryota</taxon>
        <taxon>Fungi</taxon>
        <taxon>Dikarya</taxon>
        <taxon>Basidiomycota</taxon>
        <taxon>Agaricomycotina</taxon>
        <taxon>Agaricomycetes</taxon>
        <taxon>Auriculariales</taxon>
        <taxon>Exidiaceae</taxon>
        <taxon>Exidia</taxon>
    </lineage>
</organism>
<keyword evidence="1" id="KW-0732">Signal</keyword>
<reference evidence="2 3" key="1">
    <citation type="journal article" date="2016" name="Mol. Biol. Evol.">
        <title>Comparative Genomics of Early-Diverging Mushroom-Forming Fungi Provides Insights into the Origins of Lignocellulose Decay Capabilities.</title>
        <authorList>
            <person name="Nagy L.G."/>
            <person name="Riley R."/>
            <person name="Tritt A."/>
            <person name="Adam C."/>
            <person name="Daum C."/>
            <person name="Floudas D."/>
            <person name="Sun H."/>
            <person name="Yadav J.S."/>
            <person name="Pangilinan J."/>
            <person name="Larsson K.H."/>
            <person name="Matsuura K."/>
            <person name="Barry K."/>
            <person name="Labutti K."/>
            <person name="Kuo R."/>
            <person name="Ohm R.A."/>
            <person name="Bhattacharya S.S."/>
            <person name="Shirouzu T."/>
            <person name="Yoshinaga Y."/>
            <person name="Martin F.M."/>
            <person name="Grigoriev I.V."/>
            <person name="Hibbett D.S."/>
        </authorList>
    </citation>
    <scope>NUCLEOTIDE SEQUENCE [LARGE SCALE GENOMIC DNA]</scope>
    <source>
        <strain evidence="2 3">HHB12029</strain>
    </source>
</reference>
<proteinExistence type="predicted"/>
<evidence type="ECO:0000313" key="2">
    <source>
        <dbReference type="EMBL" id="KZV78607.1"/>
    </source>
</evidence>
<feature type="chain" id="PRO_5007877576" description="Secreted protein" evidence="1">
    <location>
        <begin position="29"/>
        <end position="70"/>
    </location>
</feature>
<feature type="signal peptide" evidence="1">
    <location>
        <begin position="1"/>
        <end position="28"/>
    </location>
</feature>
<evidence type="ECO:0000313" key="3">
    <source>
        <dbReference type="Proteomes" id="UP000077266"/>
    </source>
</evidence>
<sequence length="70" mass="7816">MIRPLPQSFRGTTMLVLVVSLLVQTLSSTPVPLLALPPQTLSRPLSCPFPCLVSPFPFRDDPRIDRVMQQ</sequence>
<protein>
    <recommendedName>
        <fullName evidence="4">Secreted protein</fullName>
    </recommendedName>
</protein>
<keyword evidence="3" id="KW-1185">Reference proteome</keyword>
<dbReference type="Proteomes" id="UP000077266">
    <property type="component" value="Unassembled WGS sequence"/>
</dbReference>
<evidence type="ECO:0008006" key="4">
    <source>
        <dbReference type="Google" id="ProtNLM"/>
    </source>
</evidence>
<accession>A0A166N034</accession>
<dbReference type="EMBL" id="KV426823">
    <property type="protein sequence ID" value="KZV78607.1"/>
    <property type="molecule type" value="Genomic_DNA"/>
</dbReference>